<dbReference type="PANTHER" id="PTHR22642">
    <property type="entry name" value="IMIDAZOLONEPROPIONASE"/>
    <property type="match status" value="1"/>
</dbReference>
<evidence type="ECO:0000259" key="2">
    <source>
        <dbReference type="Pfam" id="PF07969"/>
    </source>
</evidence>
<dbReference type="SUPFAM" id="SSF51338">
    <property type="entry name" value="Composite domain of metallo-dependent hydrolases"/>
    <property type="match status" value="1"/>
</dbReference>
<dbReference type="InterPro" id="IPR033932">
    <property type="entry name" value="YtcJ-like"/>
</dbReference>
<dbReference type="InterPro" id="IPR032466">
    <property type="entry name" value="Metal_Hydrolase"/>
</dbReference>
<evidence type="ECO:0000313" key="3">
    <source>
        <dbReference type="EMBL" id="TMQ66679.1"/>
    </source>
</evidence>
<comment type="caution">
    <text evidence="3">The sequence shown here is derived from an EMBL/GenBank/DDBJ whole genome shotgun (WGS) entry which is preliminary data.</text>
</comment>
<dbReference type="EMBL" id="VBOZ01000008">
    <property type="protein sequence ID" value="TMQ66679.1"/>
    <property type="molecule type" value="Genomic_DNA"/>
</dbReference>
<dbReference type="InterPro" id="IPR011059">
    <property type="entry name" value="Metal-dep_hydrolase_composite"/>
</dbReference>
<protein>
    <submittedName>
        <fullName evidence="3">Amidohydrolase</fullName>
    </submittedName>
</protein>
<dbReference type="GO" id="GO:0016810">
    <property type="term" value="F:hydrolase activity, acting on carbon-nitrogen (but not peptide) bonds"/>
    <property type="evidence" value="ECO:0007669"/>
    <property type="project" value="InterPro"/>
</dbReference>
<dbReference type="Gene3D" id="2.30.40.10">
    <property type="entry name" value="Urease, subunit C, domain 1"/>
    <property type="match status" value="1"/>
</dbReference>
<dbReference type="AlphaFoldDB" id="A0A538TST2"/>
<gene>
    <name evidence="3" type="ORF">E6K79_01810</name>
</gene>
<name>A0A538TST2_UNCEI</name>
<organism evidence="3 4">
    <name type="scientific">Eiseniibacteriota bacterium</name>
    <dbReference type="NCBI Taxonomy" id="2212470"/>
    <lineage>
        <taxon>Bacteria</taxon>
        <taxon>Candidatus Eiseniibacteriota</taxon>
    </lineage>
</organism>
<feature type="domain" description="Amidohydrolase 3" evidence="2">
    <location>
        <begin position="64"/>
        <end position="533"/>
    </location>
</feature>
<dbReference type="Pfam" id="PF07969">
    <property type="entry name" value="Amidohydro_3"/>
    <property type="match status" value="1"/>
</dbReference>
<evidence type="ECO:0000256" key="1">
    <source>
        <dbReference type="SAM" id="MobiDB-lite"/>
    </source>
</evidence>
<sequence>MTAPVDLLLHGATLLDASIASRPAKGPRGRRAPDTAVWVRGDRIMAVGPLADLKARAGRKAKRLDLKGGTLTPGFTDAHIHLVTWIRALGEPWLRAQDTRSIEIAAAERAKAAPGEEWLLLRGWVPREWASSERSRALLDRIAPERPLVLHAVDGHSVWGNRAAFERAGIDDRGGDPPGGSVERDRSGAPTGVLIEEARKLMTERIRRATPTRDDLAAAIAKARSLGITSAHDFDRAGTWRAAAELEREGKLRFRLLLSVPVSSLEAGETLGLAAGLGGERLRVGPVKMFADGTLGSATALLEEPYEGSGDRGIEVTPPAELAAACARAADAGLSVAIHAIGDRAVRHALDAIESCLLAGKRFPLPPRVEHVQLSRSEDWERFHRLGVLASVQPIHQLTDRAVARLHWGRRTARSYAWKSLAGAGARLAFGSDAPFDRAGPLLGLQAALLRREGEEPPDEAFHPEQRIRLARALRAHLEEGHRAAGWPLHLGRLAPGFAADLVHFDHDLRETAVDRWHRVRAVRTWVGGSQAYGPTRRG</sequence>
<proteinExistence type="predicted"/>
<dbReference type="Gene3D" id="3.10.310.70">
    <property type="match status" value="1"/>
</dbReference>
<accession>A0A538TST2</accession>
<dbReference type="CDD" id="cd01300">
    <property type="entry name" value="YtcJ_like"/>
    <property type="match status" value="1"/>
</dbReference>
<dbReference type="PANTHER" id="PTHR22642:SF2">
    <property type="entry name" value="PROTEIN LONG AFTER FAR-RED 3"/>
    <property type="match status" value="1"/>
</dbReference>
<keyword evidence="3" id="KW-0378">Hydrolase</keyword>
<dbReference type="SUPFAM" id="SSF51556">
    <property type="entry name" value="Metallo-dependent hydrolases"/>
    <property type="match status" value="1"/>
</dbReference>
<evidence type="ECO:0000313" key="4">
    <source>
        <dbReference type="Proteomes" id="UP000317691"/>
    </source>
</evidence>
<feature type="region of interest" description="Disordered" evidence="1">
    <location>
        <begin position="168"/>
        <end position="189"/>
    </location>
</feature>
<reference evidence="3 4" key="1">
    <citation type="journal article" date="2019" name="Nat. Microbiol.">
        <title>Mediterranean grassland soil C-N compound turnover is dependent on rainfall and depth, and is mediated by genomically divergent microorganisms.</title>
        <authorList>
            <person name="Diamond S."/>
            <person name="Andeer P.F."/>
            <person name="Li Z."/>
            <person name="Crits-Christoph A."/>
            <person name="Burstein D."/>
            <person name="Anantharaman K."/>
            <person name="Lane K.R."/>
            <person name="Thomas B.C."/>
            <person name="Pan C."/>
            <person name="Northen T.R."/>
            <person name="Banfield J.F."/>
        </authorList>
    </citation>
    <scope>NUCLEOTIDE SEQUENCE [LARGE SCALE GENOMIC DNA]</scope>
    <source>
        <strain evidence="3">WS_9</strain>
    </source>
</reference>
<dbReference type="InterPro" id="IPR013108">
    <property type="entry name" value="Amidohydro_3"/>
</dbReference>
<dbReference type="Gene3D" id="3.20.20.140">
    <property type="entry name" value="Metal-dependent hydrolases"/>
    <property type="match status" value="1"/>
</dbReference>
<dbReference type="Proteomes" id="UP000317691">
    <property type="component" value="Unassembled WGS sequence"/>
</dbReference>